<dbReference type="GO" id="GO:0018104">
    <property type="term" value="P:peptidoglycan-protein cross-linking"/>
    <property type="evidence" value="ECO:0007669"/>
    <property type="project" value="TreeGrafter"/>
</dbReference>
<evidence type="ECO:0000313" key="12">
    <source>
        <dbReference type="EMBL" id="KAA5602286.1"/>
    </source>
</evidence>
<evidence type="ECO:0000256" key="2">
    <source>
        <dbReference type="ARBA" id="ARBA00005992"/>
    </source>
</evidence>
<dbReference type="UniPathway" id="UPA00219"/>
<dbReference type="GO" id="GO:0071555">
    <property type="term" value="P:cell wall organization"/>
    <property type="evidence" value="ECO:0007669"/>
    <property type="project" value="UniProtKB-UniRule"/>
</dbReference>
<evidence type="ECO:0000313" key="13">
    <source>
        <dbReference type="Proteomes" id="UP000323886"/>
    </source>
</evidence>
<evidence type="ECO:0000256" key="8">
    <source>
        <dbReference type="ARBA" id="ARBA00023316"/>
    </source>
</evidence>
<evidence type="ECO:0000259" key="11">
    <source>
        <dbReference type="PROSITE" id="PS52029"/>
    </source>
</evidence>
<comment type="caution">
    <text evidence="12">The sequence shown here is derived from an EMBL/GenBank/DDBJ whole genome shotgun (WGS) entry which is preliminary data.</text>
</comment>
<comment type="similarity">
    <text evidence="2">Belongs to the YkuD family.</text>
</comment>
<dbReference type="Pfam" id="PF03734">
    <property type="entry name" value="YkuD"/>
    <property type="match status" value="1"/>
</dbReference>
<feature type="active site" description="Nucleophile" evidence="9">
    <location>
        <position position="158"/>
    </location>
</feature>
<comment type="pathway">
    <text evidence="1 9">Cell wall biogenesis; peptidoglycan biosynthesis.</text>
</comment>
<dbReference type="InterPro" id="IPR005490">
    <property type="entry name" value="LD_TPept_cat_dom"/>
</dbReference>
<name>A0A5M6I252_9HYPH</name>
<reference evidence="12 13" key="1">
    <citation type="submission" date="2019-09" db="EMBL/GenBank/DDBJ databases">
        <title>Draft Whole-Genome sequence of Blastochloris sulfoviridis DSM 729.</title>
        <authorList>
            <person name="Meyer T.E."/>
            <person name="Kyndt J.A."/>
        </authorList>
    </citation>
    <scope>NUCLEOTIDE SEQUENCE [LARGE SCALE GENOMIC DNA]</scope>
    <source>
        <strain evidence="12 13">DSM 729</strain>
    </source>
</reference>
<dbReference type="AlphaFoldDB" id="A0A5M6I252"/>
<evidence type="ECO:0000256" key="5">
    <source>
        <dbReference type="ARBA" id="ARBA00022801"/>
    </source>
</evidence>
<dbReference type="PANTHER" id="PTHR30582:SF24">
    <property type="entry name" value="L,D-TRANSPEPTIDASE ERFK_SRFK-RELATED"/>
    <property type="match status" value="1"/>
</dbReference>
<feature type="active site" description="Proton donor/acceptor" evidence="9">
    <location>
        <position position="142"/>
    </location>
</feature>
<sequence length="183" mass="20049">MLTVQRNTVLALAAAAILSVAVSTQSFAATERGDRSVRPGPQLVDFDGAYEPGTLVVKTSERRLYLTLGNGKAYRYGIAVGEPIRQWSGESWVSAKRANPDWRPTARMRNANPSLPSYMRGGPGNPLGVRALYLGWSEYRIHGTTKPWSIGTASSNGCFRMHNSDVVDLYERVHVGAPVIVMR</sequence>
<dbReference type="InterPro" id="IPR038063">
    <property type="entry name" value="Transpep_catalytic_dom"/>
</dbReference>
<evidence type="ECO:0000256" key="10">
    <source>
        <dbReference type="SAM" id="SignalP"/>
    </source>
</evidence>
<dbReference type="GO" id="GO:0008360">
    <property type="term" value="P:regulation of cell shape"/>
    <property type="evidence" value="ECO:0007669"/>
    <property type="project" value="UniProtKB-UniRule"/>
</dbReference>
<organism evidence="12 13">
    <name type="scientific">Blastochloris sulfoviridis</name>
    <dbReference type="NCBI Taxonomy" id="50712"/>
    <lineage>
        <taxon>Bacteria</taxon>
        <taxon>Pseudomonadati</taxon>
        <taxon>Pseudomonadota</taxon>
        <taxon>Alphaproteobacteria</taxon>
        <taxon>Hyphomicrobiales</taxon>
        <taxon>Blastochloridaceae</taxon>
        <taxon>Blastochloris</taxon>
    </lineage>
</organism>
<dbReference type="Gene3D" id="2.40.440.10">
    <property type="entry name" value="L,D-transpeptidase catalytic domain-like"/>
    <property type="match status" value="1"/>
</dbReference>
<dbReference type="RefSeq" id="WP_150096882.1">
    <property type="nucleotide sequence ID" value="NZ_VWPL01000008.1"/>
</dbReference>
<dbReference type="GO" id="GO:0005576">
    <property type="term" value="C:extracellular region"/>
    <property type="evidence" value="ECO:0007669"/>
    <property type="project" value="TreeGrafter"/>
</dbReference>
<dbReference type="Proteomes" id="UP000323886">
    <property type="component" value="Unassembled WGS sequence"/>
</dbReference>
<keyword evidence="4" id="KW-0808">Transferase</keyword>
<evidence type="ECO:0000256" key="7">
    <source>
        <dbReference type="ARBA" id="ARBA00022984"/>
    </source>
</evidence>
<dbReference type="SUPFAM" id="SSF141523">
    <property type="entry name" value="L,D-transpeptidase catalytic domain-like"/>
    <property type="match status" value="1"/>
</dbReference>
<feature type="chain" id="PRO_5024315397" evidence="10">
    <location>
        <begin position="29"/>
        <end position="183"/>
    </location>
</feature>
<accession>A0A5M6I252</accession>
<evidence type="ECO:0000256" key="9">
    <source>
        <dbReference type="PROSITE-ProRule" id="PRU01373"/>
    </source>
</evidence>
<dbReference type="PROSITE" id="PS52029">
    <property type="entry name" value="LD_TPASE"/>
    <property type="match status" value="1"/>
</dbReference>
<dbReference type="EMBL" id="VWPL01000008">
    <property type="protein sequence ID" value="KAA5602286.1"/>
    <property type="molecule type" value="Genomic_DNA"/>
</dbReference>
<evidence type="ECO:0000256" key="1">
    <source>
        <dbReference type="ARBA" id="ARBA00004752"/>
    </source>
</evidence>
<protein>
    <submittedName>
        <fullName evidence="12">L,D-transpeptidase</fullName>
    </submittedName>
</protein>
<keyword evidence="8 9" id="KW-0961">Cell wall biogenesis/degradation</keyword>
<dbReference type="CDD" id="cd16913">
    <property type="entry name" value="YkuD_like"/>
    <property type="match status" value="1"/>
</dbReference>
<dbReference type="GO" id="GO:0071972">
    <property type="term" value="F:peptidoglycan L,D-transpeptidase activity"/>
    <property type="evidence" value="ECO:0007669"/>
    <property type="project" value="TreeGrafter"/>
</dbReference>
<dbReference type="InterPro" id="IPR050979">
    <property type="entry name" value="LD-transpeptidase"/>
</dbReference>
<gene>
    <name evidence="12" type="ORF">F1193_06605</name>
</gene>
<feature type="signal peptide" evidence="10">
    <location>
        <begin position="1"/>
        <end position="28"/>
    </location>
</feature>
<keyword evidence="7 9" id="KW-0573">Peptidoglycan synthesis</keyword>
<keyword evidence="6 9" id="KW-0133">Cell shape</keyword>
<keyword evidence="13" id="KW-1185">Reference proteome</keyword>
<dbReference type="PANTHER" id="PTHR30582">
    <property type="entry name" value="L,D-TRANSPEPTIDASE"/>
    <property type="match status" value="1"/>
</dbReference>
<keyword evidence="3" id="KW-0328">Glycosyltransferase</keyword>
<evidence type="ECO:0000256" key="4">
    <source>
        <dbReference type="ARBA" id="ARBA00022679"/>
    </source>
</evidence>
<evidence type="ECO:0000256" key="6">
    <source>
        <dbReference type="ARBA" id="ARBA00022960"/>
    </source>
</evidence>
<keyword evidence="10" id="KW-0732">Signal</keyword>
<dbReference type="GO" id="GO:0016757">
    <property type="term" value="F:glycosyltransferase activity"/>
    <property type="evidence" value="ECO:0007669"/>
    <property type="project" value="UniProtKB-KW"/>
</dbReference>
<dbReference type="FunFam" id="2.40.440.10:FF:000002">
    <property type="entry name" value="L,D-transpeptidase ErfK/SrfK"/>
    <property type="match status" value="1"/>
</dbReference>
<dbReference type="OrthoDB" id="9813664at2"/>
<proteinExistence type="inferred from homology"/>
<keyword evidence="5" id="KW-0378">Hydrolase</keyword>
<evidence type="ECO:0000256" key="3">
    <source>
        <dbReference type="ARBA" id="ARBA00022676"/>
    </source>
</evidence>
<feature type="domain" description="L,D-TPase catalytic" evidence="11">
    <location>
        <begin position="53"/>
        <end position="182"/>
    </location>
</feature>